<dbReference type="Pfam" id="PF00293">
    <property type="entry name" value="NUDIX"/>
    <property type="match status" value="1"/>
</dbReference>
<dbReference type="GO" id="GO:0019693">
    <property type="term" value="P:ribose phosphate metabolic process"/>
    <property type="evidence" value="ECO:0007669"/>
    <property type="project" value="TreeGrafter"/>
</dbReference>
<dbReference type="GO" id="GO:0005829">
    <property type="term" value="C:cytosol"/>
    <property type="evidence" value="ECO:0007669"/>
    <property type="project" value="TreeGrafter"/>
</dbReference>
<sequence>MSEALRDVAGARPVTSRSVVHRGAIWDVVRDEVDFAPGVAFAREYIAHPGAAAILAVDGPLDGDPSQVRVLLIRQYRHPAARTFWELPAGLLDHEGEDPLEAAGRELAEETGYAAGSMRHLLDIHPSAGSSSELIRIHLATDLTRAEVDFEREDEESEIEVRWARLPDVLGAIRAGELTNATLVAAVLALRALGT</sequence>
<dbReference type="Gene3D" id="3.90.79.10">
    <property type="entry name" value="Nucleoside Triphosphate Pyrophosphohydrolase"/>
    <property type="match status" value="1"/>
</dbReference>
<dbReference type="GO" id="GO:0006753">
    <property type="term" value="P:nucleoside phosphate metabolic process"/>
    <property type="evidence" value="ECO:0007669"/>
    <property type="project" value="TreeGrafter"/>
</dbReference>
<dbReference type="PANTHER" id="PTHR11839">
    <property type="entry name" value="UDP/ADP-SUGAR PYROPHOSPHATASE"/>
    <property type="match status" value="1"/>
</dbReference>
<dbReference type="OrthoDB" id="9806150at2"/>
<evidence type="ECO:0000256" key="2">
    <source>
        <dbReference type="ARBA" id="ARBA00022801"/>
    </source>
</evidence>
<dbReference type="PROSITE" id="PS51462">
    <property type="entry name" value="NUDIX"/>
    <property type="match status" value="1"/>
</dbReference>
<gene>
    <name evidence="4" type="ORF">DEO23_12010</name>
</gene>
<dbReference type="RefSeq" id="WP_109276261.1">
    <property type="nucleotide sequence ID" value="NZ_QFKX01000004.1"/>
</dbReference>
<dbReference type="EMBL" id="QFKX01000004">
    <property type="protein sequence ID" value="PWH05905.1"/>
    <property type="molecule type" value="Genomic_DNA"/>
</dbReference>
<keyword evidence="2 4" id="KW-0378">Hydrolase</keyword>
<dbReference type="SUPFAM" id="SSF55811">
    <property type="entry name" value="Nudix"/>
    <property type="match status" value="1"/>
</dbReference>
<evidence type="ECO:0000313" key="5">
    <source>
        <dbReference type="Proteomes" id="UP000245590"/>
    </source>
</evidence>
<proteinExistence type="predicted"/>
<dbReference type="GO" id="GO:0016787">
    <property type="term" value="F:hydrolase activity"/>
    <property type="evidence" value="ECO:0007669"/>
    <property type="project" value="UniProtKB-KW"/>
</dbReference>
<comment type="cofactor">
    <cofactor evidence="1">
        <name>Mg(2+)</name>
        <dbReference type="ChEBI" id="CHEBI:18420"/>
    </cofactor>
</comment>
<evidence type="ECO:0000313" key="4">
    <source>
        <dbReference type="EMBL" id="PWH05905.1"/>
    </source>
</evidence>
<name>A0A2U2RJD7_9MICO</name>
<protein>
    <submittedName>
        <fullName evidence="4">NTP pyrophosphohydrolase</fullName>
    </submittedName>
</protein>
<accession>A0A2U2RJD7</accession>
<dbReference type="AlphaFoldDB" id="A0A2U2RJD7"/>
<dbReference type="InterPro" id="IPR000086">
    <property type="entry name" value="NUDIX_hydrolase_dom"/>
</dbReference>
<dbReference type="Proteomes" id="UP000245590">
    <property type="component" value="Unassembled WGS sequence"/>
</dbReference>
<dbReference type="InterPro" id="IPR015797">
    <property type="entry name" value="NUDIX_hydrolase-like_dom_sf"/>
</dbReference>
<feature type="domain" description="Nudix hydrolase" evidence="3">
    <location>
        <begin position="46"/>
        <end position="186"/>
    </location>
</feature>
<dbReference type="PANTHER" id="PTHR11839:SF18">
    <property type="entry name" value="NUDIX HYDROLASE DOMAIN-CONTAINING PROTEIN"/>
    <property type="match status" value="1"/>
</dbReference>
<evidence type="ECO:0000256" key="1">
    <source>
        <dbReference type="ARBA" id="ARBA00001946"/>
    </source>
</evidence>
<comment type="caution">
    <text evidence="4">The sequence shown here is derived from an EMBL/GenBank/DDBJ whole genome shotgun (WGS) entry which is preliminary data.</text>
</comment>
<keyword evidence="5" id="KW-1185">Reference proteome</keyword>
<organism evidence="4 5">
    <name type="scientific">Brachybacterium endophyticum</name>
    <dbReference type="NCBI Taxonomy" id="2182385"/>
    <lineage>
        <taxon>Bacteria</taxon>
        <taxon>Bacillati</taxon>
        <taxon>Actinomycetota</taxon>
        <taxon>Actinomycetes</taxon>
        <taxon>Micrococcales</taxon>
        <taxon>Dermabacteraceae</taxon>
        <taxon>Brachybacterium</taxon>
    </lineage>
</organism>
<reference evidence="4 5" key="1">
    <citation type="submission" date="2018-05" db="EMBL/GenBank/DDBJ databases">
        <title>Brachybacterium sp. M1HQ-2T, whole genome shotgun sequence.</title>
        <authorList>
            <person name="Tuo L."/>
        </authorList>
    </citation>
    <scope>NUCLEOTIDE SEQUENCE [LARGE SCALE GENOMIC DNA]</scope>
    <source>
        <strain evidence="4 5">M1HQ-2</strain>
    </source>
</reference>
<evidence type="ECO:0000259" key="3">
    <source>
        <dbReference type="PROSITE" id="PS51462"/>
    </source>
</evidence>